<keyword evidence="5" id="KW-1185">Reference proteome</keyword>
<dbReference type="InterPro" id="IPR001789">
    <property type="entry name" value="Sig_transdc_resp-reg_receiver"/>
</dbReference>
<feature type="modified residue" description="4-aspartylphosphate" evidence="2">
    <location>
        <position position="89"/>
    </location>
</feature>
<dbReference type="PROSITE" id="PS50110">
    <property type="entry name" value="RESPONSE_REGULATORY"/>
    <property type="match status" value="1"/>
</dbReference>
<evidence type="ECO:0000313" key="5">
    <source>
        <dbReference type="Proteomes" id="UP000187735"/>
    </source>
</evidence>
<evidence type="ECO:0000259" key="3">
    <source>
        <dbReference type="PROSITE" id="PS50110"/>
    </source>
</evidence>
<evidence type="ECO:0000313" key="4">
    <source>
        <dbReference type="EMBL" id="APZ92196.1"/>
    </source>
</evidence>
<dbReference type="SUPFAM" id="SSF52172">
    <property type="entry name" value="CheY-like"/>
    <property type="match status" value="1"/>
</dbReference>
<dbReference type="InterPro" id="IPR052016">
    <property type="entry name" value="Bact_Sigma-Reg"/>
</dbReference>
<organism evidence="4 5">
    <name type="scientific">Fuerstiella marisgermanici</name>
    <dbReference type="NCBI Taxonomy" id="1891926"/>
    <lineage>
        <taxon>Bacteria</taxon>
        <taxon>Pseudomonadati</taxon>
        <taxon>Planctomycetota</taxon>
        <taxon>Planctomycetia</taxon>
        <taxon>Planctomycetales</taxon>
        <taxon>Planctomycetaceae</taxon>
        <taxon>Fuerstiella</taxon>
    </lineage>
</organism>
<dbReference type="InterPro" id="IPR001932">
    <property type="entry name" value="PPM-type_phosphatase-like_dom"/>
</dbReference>
<protein>
    <submittedName>
        <fullName evidence="4">Phosphoserine phosphatase RsbU</fullName>
        <ecNumber evidence="4">3.1.3.3</ecNumber>
    </submittedName>
</protein>
<evidence type="ECO:0000256" key="2">
    <source>
        <dbReference type="PROSITE-ProRule" id="PRU00169"/>
    </source>
</evidence>
<reference evidence="4 5" key="1">
    <citation type="journal article" date="2016" name="Front. Microbiol.">
        <title>Fuerstia marisgermanicae gen. nov., sp. nov., an Unusual Member of the Phylum Planctomycetes from the German Wadden Sea.</title>
        <authorList>
            <person name="Kohn T."/>
            <person name="Heuer A."/>
            <person name="Jogler M."/>
            <person name="Vollmers J."/>
            <person name="Boedeker C."/>
            <person name="Bunk B."/>
            <person name="Rast P."/>
            <person name="Borchert D."/>
            <person name="Glockner I."/>
            <person name="Freese H.M."/>
            <person name="Klenk H.P."/>
            <person name="Overmann J."/>
            <person name="Kaster A.K."/>
            <person name="Rohde M."/>
            <person name="Wiegand S."/>
            <person name="Jogler C."/>
        </authorList>
    </citation>
    <scope>NUCLEOTIDE SEQUENCE [LARGE SCALE GENOMIC DNA]</scope>
    <source>
        <strain evidence="4 5">NH11</strain>
    </source>
</reference>
<dbReference type="AlphaFoldDB" id="A0A1P8WDQ9"/>
<dbReference type="InterPro" id="IPR036457">
    <property type="entry name" value="PPM-type-like_dom_sf"/>
</dbReference>
<dbReference type="EMBL" id="CP017641">
    <property type="protein sequence ID" value="APZ92196.1"/>
    <property type="molecule type" value="Genomic_DNA"/>
</dbReference>
<dbReference type="SMART" id="SM00331">
    <property type="entry name" value="PP2C_SIG"/>
    <property type="match status" value="1"/>
</dbReference>
<dbReference type="GO" id="GO:0000160">
    <property type="term" value="P:phosphorelay signal transduction system"/>
    <property type="evidence" value="ECO:0007669"/>
    <property type="project" value="InterPro"/>
</dbReference>
<proteinExistence type="predicted"/>
<dbReference type="STRING" id="1891926.Fuma_01805"/>
<evidence type="ECO:0000256" key="1">
    <source>
        <dbReference type="ARBA" id="ARBA00022801"/>
    </source>
</evidence>
<dbReference type="Pfam" id="PF07228">
    <property type="entry name" value="SpoIIE"/>
    <property type="match status" value="1"/>
</dbReference>
<dbReference type="InterPro" id="IPR011006">
    <property type="entry name" value="CheY-like_superfamily"/>
</dbReference>
<dbReference type="PANTHER" id="PTHR43156">
    <property type="entry name" value="STAGE II SPORULATION PROTEIN E-RELATED"/>
    <property type="match status" value="1"/>
</dbReference>
<dbReference type="KEGG" id="fmr:Fuma_01805"/>
<dbReference type="GO" id="GO:0016791">
    <property type="term" value="F:phosphatase activity"/>
    <property type="evidence" value="ECO:0007669"/>
    <property type="project" value="TreeGrafter"/>
</dbReference>
<name>A0A1P8WDQ9_9PLAN</name>
<gene>
    <name evidence="4" type="primary">rsbU_1</name>
    <name evidence="4" type="ORF">Fuma_01805</name>
</gene>
<accession>A0A1P8WDQ9</accession>
<dbReference type="CDD" id="cd00156">
    <property type="entry name" value="REC"/>
    <property type="match status" value="1"/>
</dbReference>
<keyword evidence="2" id="KW-0597">Phosphoprotein</keyword>
<dbReference type="SUPFAM" id="SSF81606">
    <property type="entry name" value="PP2C-like"/>
    <property type="match status" value="1"/>
</dbReference>
<dbReference type="Pfam" id="PF00072">
    <property type="entry name" value="Response_reg"/>
    <property type="match status" value="1"/>
</dbReference>
<dbReference type="EC" id="3.1.3.3" evidence="4"/>
<feature type="domain" description="Response regulatory" evidence="3">
    <location>
        <begin position="38"/>
        <end position="154"/>
    </location>
</feature>
<sequence>MDALRGATSVSELSGNSRPRAAAFIEDSHGMVADSSFELLLVEDNSADAGLIQAHLRVGMKGVEVVRVDRLSTAVDALATGRFSVVLLDLNLPDCSGVETFHRLAAKCNGTPIVVLSGMEDAETAIEAVGAGADDYVQKTHYDAQTLARSVRFAMERSTRRITERELINARSELAAAQRIQDSMYPGRPPEICGLDIASGIRSAGIGCGDYYDFIQLQDGRHLVAIGDVSGHGMASAIVMAETRACLHTLTDVKSQPSAMLSAMNRLIYASTSDEMFVTLLLVIYDPKNSTFEYFNAGHPGWVMRKHGPQQLTTHQLPIGLIAELDYSQSDTFRMATDDILVIPTDGIAETPSGSEMFGNQRLLSCISDNRHHSAAKIVENLFTAAMTYAESDVPADDMTVVVMKAE</sequence>
<dbReference type="PANTHER" id="PTHR43156:SF2">
    <property type="entry name" value="STAGE II SPORULATION PROTEIN E"/>
    <property type="match status" value="1"/>
</dbReference>
<dbReference type="SMART" id="SM00448">
    <property type="entry name" value="REC"/>
    <property type="match status" value="1"/>
</dbReference>
<dbReference type="Gene3D" id="3.40.50.2300">
    <property type="match status" value="1"/>
</dbReference>
<dbReference type="Gene3D" id="3.60.40.10">
    <property type="entry name" value="PPM-type phosphatase domain"/>
    <property type="match status" value="1"/>
</dbReference>
<dbReference type="Proteomes" id="UP000187735">
    <property type="component" value="Chromosome"/>
</dbReference>
<keyword evidence="1 4" id="KW-0378">Hydrolase</keyword>